<dbReference type="OMA" id="DADNICH"/>
<name>A0A9W2Z0M3_BIOGL</name>
<gene>
    <name evidence="9" type="primary">LOC106050764</name>
</gene>
<dbReference type="RefSeq" id="XP_055868509.1">
    <property type="nucleotide sequence ID" value="XM_056012534.1"/>
</dbReference>
<evidence type="ECO:0000256" key="5">
    <source>
        <dbReference type="SAM" id="MobiDB-lite"/>
    </source>
</evidence>
<feature type="transmembrane region" description="Helical" evidence="6">
    <location>
        <begin position="137"/>
        <end position="161"/>
    </location>
</feature>
<dbReference type="GO" id="GO:0016020">
    <property type="term" value="C:membrane"/>
    <property type="evidence" value="ECO:0007669"/>
    <property type="project" value="UniProtKB-SubCell"/>
</dbReference>
<dbReference type="GO" id="GO:0005125">
    <property type="term" value="F:cytokine activity"/>
    <property type="evidence" value="ECO:0007669"/>
    <property type="project" value="UniProtKB-KW"/>
</dbReference>
<reference evidence="9" key="1">
    <citation type="submission" date="2025-08" db="UniProtKB">
        <authorList>
            <consortium name="RefSeq"/>
        </authorList>
    </citation>
    <scope>IDENTIFICATION</scope>
</reference>
<dbReference type="GeneID" id="106050764"/>
<feature type="compositionally biased region" description="Basic and acidic residues" evidence="5">
    <location>
        <begin position="16"/>
        <end position="32"/>
    </location>
</feature>
<evidence type="ECO:0000256" key="6">
    <source>
        <dbReference type="SAM" id="Phobius"/>
    </source>
</evidence>
<sequence>MSLPSGIFSVGGFNRGGDKQEERKERERDKGGRYKKSFSKIGPGGNIKYLIVTRSITETSFTAMAKDTRVTFDPADVPANKPSHKVHCHRAADRQISYEDAENCVNEMSESFPALSTRAHRIMRQVSGSFNSRTIKVALILSVILNLLLAVPFGIFFGFWMSQRHTATSSLTASTSSSSSSADLAPNCVLCSSLNSLELKNRIRIRFNHGTMCCLEEKHSLNDPDQLFQMFKDLFPCKGGNKDSYAQFTLDVKKTKSKFEYIKDSPDKIFHWVNNGEIGKSIRNLNGTVQVLQDGNYYIFSHLTFSSMDTPLAEGVEEKIVTHSIVKKPVSSRKGSPTLLMDQLTVKKQEIRGSTNSGVVFLEKGEEIFVYASVPNLLKDAEYGNVFGLFLI</sequence>
<dbReference type="GO" id="GO:0006955">
    <property type="term" value="P:immune response"/>
    <property type="evidence" value="ECO:0007669"/>
    <property type="project" value="InterPro"/>
</dbReference>
<evidence type="ECO:0000256" key="1">
    <source>
        <dbReference type="ARBA" id="ARBA00004370"/>
    </source>
</evidence>
<comment type="subcellular location">
    <subcellularLocation>
        <location evidence="1">Membrane</location>
    </subcellularLocation>
</comment>
<keyword evidence="6" id="KW-1133">Transmembrane helix</keyword>
<protein>
    <submittedName>
        <fullName evidence="9">Uncharacterized protein LOC106050764 isoform X1</fullName>
    </submittedName>
</protein>
<evidence type="ECO:0000256" key="3">
    <source>
        <dbReference type="ARBA" id="ARBA00022514"/>
    </source>
</evidence>
<dbReference type="Gene3D" id="2.60.120.40">
    <property type="match status" value="1"/>
</dbReference>
<evidence type="ECO:0000256" key="4">
    <source>
        <dbReference type="ARBA" id="ARBA00023136"/>
    </source>
</evidence>
<evidence type="ECO:0000256" key="2">
    <source>
        <dbReference type="ARBA" id="ARBA00008670"/>
    </source>
</evidence>
<keyword evidence="8" id="KW-1185">Reference proteome</keyword>
<evidence type="ECO:0000313" key="9">
    <source>
        <dbReference type="RefSeq" id="XP_055868509.1"/>
    </source>
</evidence>
<dbReference type="InterPro" id="IPR008983">
    <property type="entry name" value="Tumour_necrosis_fac-like_dom"/>
</dbReference>
<dbReference type="OrthoDB" id="6093752at2759"/>
<dbReference type="AlphaFoldDB" id="A0A9W2Z0M3"/>
<comment type="similarity">
    <text evidence="2">Belongs to the tumor necrosis factor family.</text>
</comment>
<dbReference type="Proteomes" id="UP001165740">
    <property type="component" value="Chromosome 15"/>
</dbReference>
<feature type="region of interest" description="Disordered" evidence="5">
    <location>
        <begin position="1"/>
        <end position="34"/>
    </location>
</feature>
<keyword evidence="6" id="KW-0812">Transmembrane</keyword>
<dbReference type="GO" id="GO:0005164">
    <property type="term" value="F:tumor necrosis factor receptor binding"/>
    <property type="evidence" value="ECO:0007669"/>
    <property type="project" value="InterPro"/>
</dbReference>
<accession>A0A9W2Z0M3</accession>
<evidence type="ECO:0000259" key="7">
    <source>
        <dbReference type="Pfam" id="PF00229"/>
    </source>
</evidence>
<dbReference type="PANTHER" id="PTHR11471">
    <property type="entry name" value="TUMOR NECROSIS FACTOR FAMILY MEMBER"/>
    <property type="match status" value="1"/>
</dbReference>
<organism evidence="8 9">
    <name type="scientific">Biomphalaria glabrata</name>
    <name type="common">Bloodfluke planorb</name>
    <name type="synonym">Freshwater snail</name>
    <dbReference type="NCBI Taxonomy" id="6526"/>
    <lineage>
        <taxon>Eukaryota</taxon>
        <taxon>Metazoa</taxon>
        <taxon>Spiralia</taxon>
        <taxon>Lophotrochozoa</taxon>
        <taxon>Mollusca</taxon>
        <taxon>Gastropoda</taxon>
        <taxon>Heterobranchia</taxon>
        <taxon>Euthyneura</taxon>
        <taxon>Panpulmonata</taxon>
        <taxon>Hygrophila</taxon>
        <taxon>Lymnaeoidea</taxon>
        <taxon>Planorbidae</taxon>
        <taxon>Biomphalaria</taxon>
    </lineage>
</organism>
<dbReference type="Pfam" id="PF00229">
    <property type="entry name" value="TNF"/>
    <property type="match status" value="1"/>
</dbReference>
<proteinExistence type="inferred from homology"/>
<dbReference type="SUPFAM" id="SSF49842">
    <property type="entry name" value="TNF-like"/>
    <property type="match status" value="1"/>
</dbReference>
<dbReference type="GO" id="GO:0005615">
    <property type="term" value="C:extracellular space"/>
    <property type="evidence" value="ECO:0007669"/>
    <property type="project" value="UniProtKB-KW"/>
</dbReference>
<keyword evidence="3" id="KW-0202">Cytokine</keyword>
<dbReference type="InterPro" id="IPR006052">
    <property type="entry name" value="TNF_dom"/>
</dbReference>
<evidence type="ECO:0000313" key="8">
    <source>
        <dbReference type="Proteomes" id="UP001165740"/>
    </source>
</evidence>
<feature type="domain" description="THD" evidence="7">
    <location>
        <begin position="282"/>
        <end position="392"/>
    </location>
</feature>
<dbReference type="PANTHER" id="PTHR11471:SF13">
    <property type="entry name" value="TNF FAMILY PROFILE DOMAIN-CONTAINING PROTEIN"/>
    <property type="match status" value="1"/>
</dbReference>
<keyword evidence="4 6" id="KW-0472">Membrane</keyword>